<dbReference type="Proteomes" id="UP001497382">
    <property type="component" value="Unassembled WGS sequence"/>
</dbReference>
<organism evidence="2 3">
    <name type="scientific">Larinioides sclopetarius</name>
    <dbReference type="NCBI Taxonomy" id="280406"/>
    <lineage>
        <taxon>Eukaryota</taxon>
        <taxon>Metazoa</taxon>
        <taxon>Ecdysozoa</taxon>
        <taxon>Arthropoda</taxon>
        <taxon>Chelicerata</taxon>
        <taxon>Arachnida</taxon>
        <taxon>Araneae</taxon>
        <taxon>Araneomorphae</taxon>
        <taxon>Entelegynae</taxon>
        <taxon>Araneoidea</taxon>
        <taxon>Araneidae</taxon>
        <taxon>Larinioides</taxon>
    </lineage>
</organism>
<dbReference type="Pfam" id="PF16064">
    <property type="entry name" value="DUF4806"/>
    <property type="match status" value="1"/>
</dbReference>
<comment type="caution">
    <text evidence="2">The sequence shown here is derived from an EMBL/GenBank/DDBJ whole genome shotgun (WGS) entry which is preliminary data.</text>
</comment>
<protein>
    <recommendedName>
        <fullName evidence="1">DUF4806 domain-containing protein</fullName>
    </recommendedName>
</protein>
<feature type="domain" description="DUF4806" evidence="1">
    <location>
        <begin position="233"/>
        <end position="314"/>
    </location>
</feature>
<dbReference type="AlphaFoldDB" id="A0AAV2AVE3"/>
<proteinExistence type="predicted"/>
<keyword evidence="3" id="KW-1185">Reference proteome</keyword>
<evidence type="ECO:0000313" key="2">
    <source>
        <dbReference type="EMBL" id="CAL1288013.1"/>
    </source>
</evidence>
<sequence length="352" mass="39838">MAFVPFKEINASDSTGTQFHVKQEPESESLGNLIIEPVPSMARDGSFERVKNELVSDEEIIGRPRKKRKKNHRIKESGITNALRNGGIEVEKTRRPDLTQLPCIVNIKPSAVLGRPSQDNNGTMNTSNGICNTSLQSSISERICESNEHVALNKAVGQNSSNNDCESNDHVTLNKAVLQNSLNNNFASKVYEMLVDIQSTLKDLKEVVAENSKRIDQLQGIVPKPCPWTSTKSEFNFPISTEEELLEFEKQLENIEKSAKLVAHLTSRTYTSWREMVLVCLKYMMSRNVAILYNLNGKKGTKKKFRDLKICNTLVDSVHYKFKEVTTEEILRRISFILAGARDWQGLRHKKD</sequence>
<evidence type="ECO:0000313" key="3">
    <source>
        <dbReference type="Proteomes" id="UP001497382"/>
    </source>
</evidence>
<evidence type="ECO:0000259" key="1">
    <source>
        <dbReference type="Pfam" id="PF16064"/>
    </source>
</evidence>
<reference evidence="2 3" key="1">
    <citation type="submission" date="2024-04" db="EMBL/GenBank/DDBJ databases">
        <authorList>
            <person name="Rising A."/>
            <person name="Reimegard J."/>
            <person name="Sonavane S."/>
            <person name="Akerstrom W."/>
            <person name="Nylinder S."/>
            <person name="Hedman E."/>
            <person name="Kallberg Y."/>
        </authorList>
    </citation>
    <scope>NUCLEOTIDE SEQUENCE [LARGE SCALE GENOMIC DNA]</scope>
</reference>
<gene>
    <name evidence="2" type="ORF">LARSCL_LOCUS15125</name>
</gene>
<dbReference type="InterPro" id="IPR032071">
    <property type="entry name" value="DUF4806"/>
</dbReference>
<accession>A0AAV2AVE3</accession>
<dbReference type="EMBL" id="CAXIEN010000224">
    <property type="protein sequence ID" value="CAL1288013.1"/>
    <property type="molecule type" value="Genomic_DNA"/>
</dbReference>
<name>A0AAV2AVE3_9ARAC</name>